<dbReference type="OMA" id="YANECAV"/>
<dbReference type="InterPro" id="IPR021109">
    <property type="entry name" value="Peptidase_aspartic_dom_sf"/>
</dbReference>
<dbReference type="AlphaFoldDB" id="A0A151QXU6"/>
<evidence type="ECO:0000313" key="3">
    <source>
        <dbReference type="Proteomes" id="UP000075243"/>
    </source>
</evidence>
<dbReference type="Gene3D" id="2.40.70.10">
    <property type="entry name" value="Acid Proteases"/>
    <property type="match status" value="1"/>
</dbReference>
<gene>
    <name evidence="2" type="ORF">KK1_043846</name>
</gene>
<feature type="region of interest" description="Disordered" evidence="1">
    <location>
        <begin position="1"/>
        <end position="26"/>
    </location>
</feature>
<proteinExistence type="predicted"/>
<dbReference type="PANTHER" id="PTHR46148:SF60">
    <property type="entry name" value="CHROMO DOMAIN-CONTAINING PROTEIN"/>
    <property type="match status" value="1"/>
</dbReference>
<dbReference type="SUPFAM" id="SSF50630">
    <property type="entry name" value="Acid proteases"/>
    <property type="match status" value="1"/>
</dbReference>
<keyword evidence="3" id="KW-1185">Reference proteome</keyword>
<sequence>MFSECGQPKAHENTFGPKPRPPTTGRVYTMTGTEAAQNNDLIQGTCFIKGKTLNVLYDSGATHSFISNYCVQHLQLSVSSLETNLIVSTPTNESIIAHKVCLDCPIFIGDRKFLVNLICLPLSQLDVILGMDWLSSNHAFLNCAEKEIFSNLHNVFHVSQLRKYIFDPCHVIIPDTVQLKDNLTYETMPVQITYWRIKQLRGKQISLVKVIWNEDTGDATWELGEKIRKNYPYLF</sequence>
<accession>A0A151QXU6</accession>
<organism evidence="2 3">
    <name type="scientific">Cajanus cajan</name>
    <name type="common">Pigeon pea</name>
    <name type="synonym">Cajanus indicus</name>
    <dbReference type="NCBI Taxonomy" id="3821"/>
    <lineage>
        <taxon>Eukaryota</taxon>
        <taxon>Viridiplantae</taxon>
        <taxon>Streptophyta</taxon>
        <taxon>Embryophyta</taxon>
        <taxon>Tracheophyta</taxon>
        <taxon>Spermatophyta</taxon>
        <taxon>Magnoliopsida</taxon>
        <taxon>eudicotyledons</taxon>
        <taxon>Gunneridae</taxon>
        <taxon>Pentapetalae</taxon>
        <taxon>rosids</taxon>
        <taxon>fabids</taxon>
        <taxon>Fabales</taxon>
        <taxon>Fabaceae</taxon>
        <taxon>Papilionoideae</taxon>
        <taxon>50 kb inversion clade</taxon>
        <taxon>NPAAA clade</taxon>
        <taxon>indigoferoid/millettioid clade</taxon>
        <taxon>Phaseoleae</taxon>
        <taxon>Cajanus</taxon>
    </lineage>
</organism>
<evidence type="ECO:0008006" key="4">
    <source>
        <dbReference type="Google" id="ProtNLM"/>
    </source>
</evidence>
<dbReference type="EMBL" id="KQ484438">
    <property type="protein sequence ID" value="KYP35134.1"/>
    <property type="molecule type" value="Genomic_DNA"/>
</dbReference>
<dbReference type="Pfam" id="PF08284">
    <property type="entry name" value="RVP_2"/>
    <property type="match status" value="1"/>
</dbReference>
<evidence type="ECO:0000256" key="1">
    <source>
        <dbReference type="SAM" id="MobiDB-lite"/>
    </source>
</evidence>
<reference evidence="2" key="1">
    <citation type="journal article" date="2012" name="Nat. Biotechnol.">
        <title>Draft genome sequence of pigeonpea (Cajanus cajan), an orphan legume crop of resource-poor farmers.</title>
        <authorList>
            <person name="Varshney R.K."/>
            <person name="Chen W."/>
            <person name="Li Y."/>
            <person name="Bharti A.K."/>
            <person name="Saxena R.K."/>
            <person name="Schlueter J.A."/>
            <person name="Donoghue M.T."/>
            <person name="Azam S."/>
            <person name="Fan G."/>
            <person name="Whaley A.M."/>
            <person name="Farmer A.D."/>
            <person name="Sheridan J."/>
            <person name="Iwata A."/>
            <person name="Tuteja R."/>
            <person name="Penmetsa R.V."/>
            <person name="Wu W."/>
            <person name="Upadhyaya H.D."/>
            <person name="Yang S.P."/>
            <person name="Shah T."/>
            <person name="Saxena K.B."/>
            <person name="Michael T."/>
            <person name="McCombie W.R."/>
            <person name="Yang B."/>
            <person name="Zhang G."/>
            <person name="Yang H."/>
            <person name="Wang J."/>
            <person name="Spillane C."/>
            <person name="Cook D.R."/>
            <person name="May G.D."/>
            <person name="Xu X."/>
            <person name="Jackson S.A."/>
        </authorList>
    </citation>
    <scope>NUCLEOTIDE SEQUENCE [LARGE SCALE GENOMIC DNA]</scope>
</reference>
<dbReference type="Gramene" id="C.cajan_41366.t">
    <property type="protein sequence ID" value="C.cajan_41366.t"/>
    <property type="gene ID" value="C.cajan_41366"/>
</dbReference>
<name>A0A151QXU6_CAJCA</name>
<dbReference type="PANTHER" id="PTHR46148">
    <property type="entry name" value="CHROMO DOMAIN-CONTAINING PROTEIN"/>
    <property type="match status" value="1"/>
</dbReference>
<evidence type="ECO:0000313" key="2">
    <source>
        <dbReference type="EMBL" id="KYP35134.1"/>
    </source>
</evidence>
<protein>
    <recommendedName>
        <fullName evidence="4">RVP_2 domain-containing protein</fullName>
    </recommendedName>
</protein>
<dbReference type="CDD" id="cd00303">
    <property type="entry name" value="retropepsin_like"/>
    <property type="match status" value="1"/>
</dbReference>
<dbReference type="Proteomes" id="UP000075243">
    <property type="component" value="Unassembled WGS sequence"/>
</dbReference>